<dbReference type="PANTHER" id="PTHR22900">
    <property type="entry name" value="PROTEIN CBG14245-RELATED"/>
    <property type="match status" value="1"/>
</dbReference>
<keyword evidence="1" id="KW-1133">Transmembrane helix</keyword>
<comment type="caution">
    <text evidence="2">The sequence shown here is derived from an EMBL/GenBank/DDBJ whole genome shotgun (WGS) entry which is preliminary data.</text>
</comment>
<keyword evidence="3" id="KW-1185">Reference proteome</keyword>
<feature type="transmembrane region" description="Helical" evidence="1">
    <location>
        <begin position="6"/>
        <end position="24"/>
    </location>
</feature>
<organism evidence="2 3">
    <name type="scientific">Caenorhabditis angaria</name>
    <dbReference type="NCBI Taxonomy" id="860376"/>
    <lineage>
        <taxon>Eukaryota</taxon>
        <taxon>Metazoa</taxon>
        <taxon>Ecdysozoa</taxon>
        <taxon>Nematoda</taxon>
        <taxon>Chromadorea</taxon>
        <taxon>Rhabditida</taxon>
        <taxon>Rhabditina</taxon>
        <taxon>Rhabditomorpha</taxon>
        <taxon>Rhabditoidea</taxon>
        <taxon>Rhabditidae</taxon>
        <taxon>Peloderinae</taxon>
        <taxon>Caenorhabditis</taxon>
    </lineage>
</organism>
<dbReference type="OrthoDB" id="2019940at2759"/>
<evidence type="ECO:0000313" key="3">
    <source>
        <dbReference type="Proteomes" id="UP001152747"/>
    </source>
</evidence>
<protein>
    <recommendedName>
        <fullName evidence="4">Sulfotransferase domain-containing protein</fullName>
    </recommendedName>
</protein>
<proteinExistence type="predicted"/>
<evidence type="ECO:0000256" key="1">
    <source>
        <dbReference type="SAM" id="Phobius"/>
    </source>
</evidence>
<dbReference type="GO" id="GO:0050650">
    <property type="term" value="P:chondroitin sulfate proteoglycan biosynthetic process"/>
    <property type="evidence" value="ECO:0007669"/>
    <property type="project" value="InterPro"/>
</dbReference>
<dbReference type="InterPro" id="IPR005331">
    <property type="entry name" value="Sulfotransferase"/>
</dbReference>
<evidence type="ECO:0008006" key="4">
    <source>
        <dbReference type="Google" id="ProtNLM"/>
    </source>
</evidence>
<name>A0A9P1IXV3_9PELO</name>
<accession>A0A9P1IXV3</accession>
<keyword evidence="1" id="KW-0472">Membrane</keyword>
<dbReference type="AlphaFoldDB" id="A0A9P1IXV3"/>
<dbReference type="GO" id="GO:0016020">
    <property type="term" value="C:membrane"/>
    <property type="evidence" value="ECO:0007669"/>
    <property type="project" value="InterPro"/>
</dbReference>
<reference evidence="2" key="1">
    <citation type="submission" date="2022-11" db="EMBL/GenBank/DDBJ databases">
        <authorList>
            <person name="Kikuchi T."/>
        </authorList>
    </citation>
    <scope>NUCLEOTIDE SEQUENCE</scope>
    <source>
        <strain evidence="2">PS1010</strain>
    </source>
</reference>
<dbReference type="InterPro" id="IPR007669">
    <property type="entry name" value="Chst-1-like"/>
</dbReference>
<gene>
    <name evidence="2" type="ORF">CAMP_LOCUS14045</name>
</gene>
<dbReference type="GO" id="GO:0047756">
    <property type="term" value="F:chondroitin 4-sulfotransferase activity"/>
    <property type="evidence" value="ECO:0007669"/>
    <property type="project" value="InterPro"/>
</dbReference>
<dbReference type="Proteomes" id="UP001152747">
    <property type="component" value="Unassembled WGS sequence"/>
</dbReference>
<keyword evidence="1" id="KW-0812">Transmembrane</keyword>
<sequence length="631" mass="75633">MTRKSYKFTIAISVLFLIFFWQFFERERRSKLDEEELQFARNLTFIPSFHHYNPDYFTAFQYNITTCSIRKSMSQMVFNTMCLLHDSEHFLQGNHTLNETWKQNRTCNYEDPDGFATFPRKFKRTSDFTRLVFIRDPFERFLSLYLDKCVREHFCFDCMDDMRCVLKNIYKSLKKFIAEGESTENDWFMNQHSAPISWFCDFDEYLKAYHVLIIGRHIEDRKSPIMKLSKILERKEVPEHIISKIVHETLLGETSHGTSDSSHRNKAAEQIKRDPIVREYLHKIYFNDYLIFPFDKSHLDLEYQNAYWEEKFNQDYAAFTVVFLSFFGEFVNYKQFSFYSPDAKNDDNITFIPPFHSILTDYLTSSDYNITTCLVRKSMSQMAFNTMCLLYDTENFLEGNHKLNETWHKKRACSYSDPEFATFSKNYTPSSNFTNLVFIRDPFDRFLSLYLDKCVREHRCYDCDEDMRCVVREIYKSLKEQTINDETFMDKHSAPTSWFCGFQKYLKTYNLLVIGSDLQERKEPVKKLSEILEKKGVPSYLISKIVEELLVGETEHGTHTSTRRKIAAEQIKNDPVVRKYLHKIYFNDYLIFPFDRSHLDPEYQESYWDEKYKEDYADYIKIQDSNVHSIK</sequence>
<dbReference type="EMBL" id="CANHGI010000005">
    <property type="protein sequence ID" value="CAI5451408.1"/>
    <property type="molecule type" value="Genomic_DNA"/>
</dbReference>
<evidence type="ECO:0000313" key="2">
    <source>
        <dbReference type="EMBL" id="CAI5451408.1"/>
    </source>
</evidence>
<dbReference type="PANTHER" id="PTHR22900:SF9">
    <property type="entry name" value="CARBOHYDRATE SULFOTRANSFERASE-RELATED"/>
    <property type="match status" value="1"/>
</dbReference>
<dbReference type="Pfam" id="PF03567">
    <property type="entry name" value="Sulfotransfer_2"/>
    <property type="match status" value="2"/>
</dbReference>
<dbReference type="GO" id="GO:1902884">
    <property type="term" value="P:positive regulation of response to oxidative stress"/>
    <property type="evidence" value="ECO:0007669"/>
    <property type="project" value="InterPro"/>
</dbReference>